<accession>A0A7E5VWG8</accession>
<evidence type="ECO:0000256" key="5">
    <source>
        <dbReference type="ARBA" id="ARBA00022782"/>
    </source>
</evidence>
<feature type="compositionally biased region" description="Pro residues" evidence="7">
    <location>
        <begin position="1"/>
        <end position="21"/>
    </location>
</feature>
<name>A0A7E5VWG8_TRINI</name>
<keyword evidence="5" id="KW-0221">Differentiation</keyword>
<evidence type="ECO:0000313" key="9">
    <source>
        <dbReference type="RefSeq" id="XP_026732690.1"/>
    </source>
</evidence>
<dbReference type="OrthoDB" id="5593200at2759"/>
<dbReference type="PANTHER" id="PTHR17005">
    <property type="entry name" value="MALE-ENHANCED ANTIGEN-1"/>
    <property type="match status" value="1"/>
</dbReference>
<evidence type="ECO:0000256" key="4">
    <source>
        <dbReference type="ARBA" id="ARBA00022553"/>
    </source>
</evidence>
<dbReference type="KEGG" id="tnl:113497358"/>
<dbReference type="InParanoid" id="A0A7E5VWG8"/>
<feature type="region of interest" description="Disordered" evidence="7">
    <location>
        <begin position="1"/>
        <end position="78"/>
    </location>
</feature>
<comment type="function">
    <text evidence="1">May play an important role in spermatogenesis and/or testis development.</text>
</comment>
<keyword evidence="8" id="KW-1185">Reference proteome</keyword>
<dbReference type="Pfam" id="PF06910">
    <property type="entry name" value="MEA1"/>
    <property type="match status" value="1"/>
</dbReference>
<keyword evidence="6" id="KW-0744">Spermatogenesis</keyword>
<reference evidence="9" key="1">
    <citation type="submission" date="2025-08" db="UniProtKB">
        <authorList>
            <consortium name="RefSeq"/>
        </authorList>
    </citation>
    <scope>IDENTIFICATION</scope>
</reference>
<dbReference type="AlphaFoldDB" id="A0A7E5VWG8"/>
<dbReference type="InterPro" id="IPR009685">
    <property type="entry name" value="MEA1"/>
</dbReference>
<sequence length="148" mass="16889">MVCDGPDPPENNPHELVPPPRNELIMNGNQGDDSDEDHEYFGYEPLAQGPELALSDHDSEDDTENPETPPGDVPNIETMDNILTREVWNTPRHTDAIQMDNERAQQVMRAMENFALPQGSIPEWAQSISEEQWKQTLNERIEKIKSNR</sequence>
<dbReference type="GeneID" id="113497358"/>
<evidence type="ECO:0000256" key="3">
    <source>
        <dbReference type="ARBA" id="ARBA00022473"/>
    </source>
</evidence>
<organism evidence="8 9">
    <name type="scientific">Trichoplusia ni</name>
    <name type="common">Cabbage looper</name>
    <dbReference type="NCBI Taxonomy" id="7111"/>
    <lineage>
        <taxon>Eukaryota</taxon>
        <taxon>Metazoa</taxon>
        <taxon>Ecdysozoa</taxon>
        <taxon>Arthropoda</taxon>
        <taxon>Hexapoda</taxon>
        <taxon>Insecta</taxon>
        <taxon>Pterygota</taxon>
        <taxon>Neoptera</taxon>
        <taxon>Endopterygota</taxon>
        <taxon>Lepidoptera</taxon>
        <taxon>Glossata</taxon>
        <taxon>Ditrysia</taxon>
        <taxon>Noctuoidea</taxon>
        <taxon>Noctuidae</taxon>
        <taxon>Plusiinae</taxon>
        <taxon>Trichoplusia</taxon>
    </lineage>
</organism>
<evidence type="ECO:0000256" key="2">
    <source>
        <dbReference type="ARBA" id="ARBA00022245"/>
    </source>
</evidence>
<evidence type="ECO:0000313" key="8">
    <source>
        <dbReference type="Proteomes" id="UP000322000"/>
    </source>
</evidence>
<dbReference type="Proteomes" id="UP000322000">
    <property type="component" value="Chromosome 9"/>
</dbReference>
<proteinExistence type="predicted"/>
<dbReference type="RefSeq" id="XP_026732690.1">
    <property type="nucleotide sequence ID" value="XM_026876889.1"/>
</dbReference>
<evidence type="ECO:0000256" key="6">
    <source>
        <dbReference type="ARBA" id="ARBA00022871"/>
    </source>
</evidence>
<keyword evidence="4" id="KW-0597">Phosphoprotein</keyword>
<protein>
    <recommendedName>
        <fullName evidence="2">Male-enhanced antigen 1</fullName>
    </recommendedName>
</protein>
<gene>
    <name evidence="9" type="primary">LOC113497358</name>
</gene>
<keyword evidence="3" id="KW-0217">Developmental protein</keyword>
<dbReference type="GO" id="GO:0007283">
    <property type="term" value="P:spermatogenesis"/>
    <property type="evidence" value="ECO:0007669"/>
    <property type="project" value="UniProtKB-KW"/>
</dbReference>
<dbReference type="GO" id="GO:0030154">
    <property type="term" value="P:cell differentiation"/>
    <property type="evidence" value="ECO:0007669"/>
    <property type="project" value="UniProtKB-KW"/>
</dbReference>
<evidence type="ECO:0000256" key="1">
    <source>
        <dbReference type="ARBA" id="ARBA00002540"/>
    </source>
</evidence>
<evidence type="ECO:0000256" key="7">
    <source>
        <dbReference type="SAM" id="MobiDB-lite"/>
    </source>
</evidence>